<evidence type="ECO:0000256" key="4">
    <source>
        <dbReference type="RuleBase" id="RU000304"/>
    </source>
</evidence>
<dbReference type="InterPro" id="IPR011009">
    <property type="entry name" value="Kinase-like_dom_sf"/>
</dbReference>
<reference evidence="7" key="1">
    <citation type="submission" date="2016-06" db="EMBL/GenBank/DDBJ databases">
        <title>Draft Genome sequence of the fungus Inonotus baumii.</title>
        <authorList>
            <person name="Zhu H."/>
            <person name="Lin W."/>
        </authorList>
    </citation>
    <scope>NUCLEOTIDE SEQUENCE</scope>
    <source>
        <strain evidence="7">821</strain>
    </source>
</reference>
<keyword evidence="2 3" id="KW-0067">ATP-binding</keyword>
<sequence length="406" mass="46265">MATRTSRTHEPPPPSNSGRRQNLLGAKDTHGRRSEPKWVYYWDNMQEIGRGGFGVVYKVTKQDMSPLAKRRTVAIKCVEKTEAGSGVSNTELTALTALARCRHKNVVAYFGKFQRMIGKVFYDCFEFEYIDGGDLFRYMWSFFQDGHSIPTTSIAYFARQMLIGLQFIHSKGYAHRDIKPENIMLTKDFVVKITDFGLALNVSKVSAQTVGLGGTPLYFPPEAFADNSQSYPGDIWAVGVTVFTMFFKGNFPFQPIDRDAIRRQAMALYPHIFQQRIYDDIYYKERDLVVNHFRDPKWPPGIDDWYGTHQDASDALRSAYDFLEKLLRVSSVRRLTAERALVEPFIKAVEPQGQQHHAELKPISPEEAAKNRKVTGLAKLQAAVKPKWKAGRKSKVSKFLDKLTKG</sequence>
<keyword evidence="4" id="KW-0418">Kinase</keyword>
<protein>
    <recommendedName>
        <fullName evidence="6">Protein kinase domain-containing protein</fullName>
    </recommendedName>
</protein>
<dbReference type="InterPro" id="IPR008271">
    <property type="entry name" value="Ser/Thr_kinase_AS"/>
</dbReference>
<gene>
    <name evidence="7" type="ORF">A7U60_g5971</name>
</gene>
<keyword evidence="4" id="KW-0723">Serine/threonine-protein kinase</keyword>
<feature type="region of interest" description="Disordered" evidence="5">
    <location>
        <begin position="1"/>
        <end position="31"/>
    </location>
</feature>
<dbReference type="GO" id="GO:0004674">
    <property type="term" value="F:protein serine/threonine kinase activity"/>
    <property type="evidence" value="ECO:0007669"/>
    <property type="project" value="UniProtKB-KW"/>
</dbReference>
<keyword evidence="1 3" id="KW-0547">Nucleotide-binding</keyword>
<dbReference type="InterPro" id="IPR017441">
    <property type="entry name" value="Protein_kinase_ATP_BS"/>
</dbReference>
<dbReference type="PANTHER" id="PTHR44167:SF24">
    <property type="entry name" value="SERINE_THREONINE-PROTEIN KINASE CHK2"/>
    <property type="match status" value="1"/>
</dbReference>
<dbReference type="SMART" id="SM00220">
    <property type="entry name" value="S_TKc"/>
    <property type="match status" value="1"/>
</dbReference>
<dbReference type="PANTHER" id="PTHR44167">
    <property type="entry name" value="OVARIAN-SPECIFIC SERINE/THREONINE-PROTEIN KINASE LOK-RELATED"/>
    <property type="match status" value="1"/>
</dbReference>
<keyword evidence="8" id="KW-1185">Reference proteome</keyword>
<evidence type="ECO:0000256" key="2">
    <source>
        <dbReference type="ARBA" id="ARBA00022840"/>
    </source>
</evidence>
<dbReference type="GO" id="GO:0005524">
    <property type="term" value="F:ATP binding"/>
    <property type="evidence" value="ECO:0007669"/>
    <property type="project" value="UniProtKB-UniRule"/>
</dbReference>
<dbReference type="CDD" id="cd00180">
    <property type="entry name" value="PKc"/>
    <property type="match status" value="1"/>
</dbReference>
<proteinExistence type="inferred from homology"/>
<dbReference type="InterPro" id="IPR000719">
    <property type="entry name" value="Prot_kinase_dom"/>
</dbReference>
<feature type="binding site" evidence="3">
    <location>
        <position position="76"/>
    </location>
    <ligand>
        <name>ATP</name>
        <dbReference type="ChEBI" id="CHEBI:30616"/>
    </ligand>
</feature>
<dbReference type="Proteomes" id="UP000757232">
    <property type="component" value="Unassembled WGS sequence"/>
</dbReference>
<name>A0A9Q5HVJ6_SANBA</name>
<dbReference type="Gene3D" id="3.30.200.20">
    <property type="entry name" value="Phosphorylase Kinase, domain 1"/>
    <property type="match status" value="1"/>
</dbReference>
<dbReference type="GO" id="GO:0044773">
    <property type="term" value="P:mitotic DNA damage checkpoint signaling"/>
    <property type="evidence" value="ECO:0007669"/>
    <property type="project" value="TreeGrafter"/>
</dbReference>
<dbReference type="Pfam" id="PF00069">
    <property type="entry name" value="Pkinase"/>
    <property type="match status" value="1"/>
</dbReference>
<feature type="region of interest" description="Disordered" evidence="5">
    <location>
        <begin position="353"/>
        <end position="372"/>
    </location>
</feature>
<evidence type="ECO:0000259" key="6">
    <source>
        <dbReference type="PROSITE" id="PS50011"/>
    </source>
</evidence>
<accession>A0A9Q5HVJ6</accession>
<evidence type="ECO:0000313" key="7">
    <source>
        <dbReference type="EMBL" id="OCB86798.1"/>
    </source>
</evidence>
<evidence type="ECO:0000256" key="5">
    <source>
        <dbReference type="SAM" id="MobiDB-lite"/>
    </source>
</evidence>
<evidence type="ECO:0000256" key="3">
    <source>
        <dbReference type="PROSITE-ProRule" id="PRU10141"/>
    </source>
</evidence>
<keyword evidence="4" id="KW-0808">Transferase</keyword>
<organism evidence="7 8">
    <name type="scientific">Sanghuangporus baumii</name>
    <name type="common">Phellinus baumii</name>
    <dbReference type="NCBI Taxonomy" id="108892"/>
    <lineage>
        <taxon>Eukaryota</taxon>
        <taxon>Fungi</taxon>
        <taxon>Dikarya</taxon>
        <taxon>Basidiomycota</taxon>
        <taxon>Agaricomycotina</taxon>
        <taxon>Agaricomycetes</taxon>
        <taxon>Hymenochaetales</taxon>
        <taxon>Hymenochaetaceae</taxon>
        <taxon>Sanghuangporus</taxon>
    </lineage>
</organism>
<dbReference type="PROSITE" id="PS50011">
    <property type="entry name" value="PROTEIN_KINASE_DOM"/>
    <property type="match status" value="1"/>
</dbReference>
<dbReference type="AlphaFoldDB" id="A0A9Q5HVJ6"/>
<comment type="caution">
    <text evidence="7">The sequence shown here is derived from an EMBL/GenBank/DDBJ whole genome shotgun (WGS) entry which is preliminary data.</text>
</comment>
<feature type="domain" description="Protein kinase" evidence="6">
    <location>
        <begin position="42"/>
        <end position="346"/>
    </location>
</feature>
<evidence type="ECO:0000256" key="1">
    <source>
        <dbReference type="ARBA" id="ARBA00022741"/>
    </source>
</evidence>
<comment type="similarity">
    <text evidence="4">Belongs to the protein kinase superfamily.</text>
</comment>
<dbReference type="PROSITE" id="PS00107">
    <property type="entry name" value="PROTEIN_KINASE_ATP"/>
    <property type="match status" value="1"/>
</dbReference>
<dbReference type="GO" id="GO:0005634">
    <property type="term" value="C:nucleus"/>
    <property type="evidence" value="ECO:0007669"/>
    <property type="project" value="TreeGrafter"/>
</dbReference>
<dbReference type="Gene3D" id="1.10.510.10">
    <property type="entry name" value="Transferase(Phosphotransferase) domain 1"/>
    <property type="match status" value="1"/>
</dbReference>
<dbReference type="EMBL" id="LNZH02000198">
    <property type="protein sequence ID" value="OCB86798.1"/>
    <property type="molecule type" value="Genomic_DNA"/>
</dbReference>
<dbReference type="OrthoDB" id="3029099at2759"/>
<dbReference type="PROSITE" id="PS00108">
    <property type="entry name" value="PROTEIN_KINASE_ST"/>
    <property type="match status" value="1"/>
</dbReference>
<evidence type="ECO:0000313" key="8">
    <source>
        <dbReference type="Proteomes" id="UP000757232"/>
    </source>
</evidence>
<dbReference type="SUPFAM" id="SSF56112">
    <property type="entry name" value="Protein kinase-like (PK-like)"/>
    <property type="match status" value="1"/>
</dbReference>